<dbReference type="InterPro" id="IPR045851">
    <property type="entry name" value="AMP-bd_C_sf"/>
</dbReference>
<reference evidence="9" key="1">
    <citation type="submission" date="2022-12" db="EMBL/GenBank/DDBJ databases">
        <title>Draft genome assemblies for two species of Escallonia (Escalloniales).</title>
        <authorList>
            <person name="Chanderbali A."/>
            <person name="Dervinis C."/>
            <person name="Anghel I."/>
            <person name="Soltis D."/>
            <person name="Soltis P."/>
            <person name="Zapata F."/>
        </authorList>
    </citation>
    <scope>NUCLEOTIDE SEQUENCE</scope>
    <source>
        <strain evidence="9">UCBG92.1500</strain>
        <tissue evidence="9">Leaf</tissue>
    </source>
</reference>
<dbReference type="PANTHER" id="PTHR24096">
    <property type="entry name" value="LONG-CHAIN-FATTY-ACID--COA LIGASE"/>
    <property type="match status" value="1"/>
</dbReference>
<accession>A0AA88RKH8</accession>
<dbReference type="InterPro" id="IPR025110">
    <property type="entry name" value="AMP-bd_C"/>
</dbReference>
<evidence type="ECO:0000256" key="4">
    <source>
        <dbReference type="ARBA" id="ARBA00022741"/>
    </source>
</evidence>
<comment type="pathway">
    <text evidence="1">Phytoalexin biosynthesis; 3,4',5-trihydroxystilbene biosynthesis; 3,4',5-trihydroxystilbene from trans-4-coumarate: step 1/2.</text>
</comment>
<keyword evidence="4" id="KW-0547">Nucleotide-binding</keyword>
<dbReference type="GO" id="GO:0050563">
    <property type="term" value="F:trans-feruloyl-CoA synthase activity"/>
    <property type="evidence" value="ECO:0007669"/>
    <property type="project" value="UniProtKB-ARBA"/>
</dbReference>
<evidence type="ECO:0000256" key="5">
    <source>
        <dbReference type="ARBA" id="ARBA00022840"/>
    </source>
</evidence>
<dbReference type="PANTHER" id="PTHR24096:SF425">
    <property type="entry name" value="4-COUMARATE--COA LIGASE-LIKE 7"/>
    <property type="match status" value="1"/>
</dbReference>
<evidence type="ECO:0000259" key="7">
    <source>
        <dbReference type="Pfam" id="PF00501"/>
    </source>
</evidence>
<dbReference type="PROSITE" id="PS00455">
    <property type="entry name" value="AMP_BINDING"/>
    <property type="match status" value="1"/>
</dbReference>
<dbReference type="SUPFAM" id="SSF56801">
    <property type="entry name" value="Acetyl-CoA synthetase-like"/>
    <property type="match status" value="1"/>
</dbReference>
<dbReference type="Proteomes" id="UP001187471">
    <property type="component" value="Unassembled WGS sequence"/>
</dbReference>
<keyword evidence="10" id="KW-1185">Reference proteome</keyword>
<keyword evidence="3" id="KW-0436">Ligase</keyword>
<dbReference type="GO" id="GO:0106286">
    <property type="term" value="F:(E)-caffeate-CoA ligase activity"/>
    <property type="evidence" value="ECO:0007669"/>
    <property type="project" value="UniProtKB-ARBA"/>
</dbReference>
<sequence length="612" mass="67501">MHTSPPSIKLTRAHTSLLPCQVANDFICHLIIELLLRHHPHVGHHYKEKKTTTTTMERSGYGRDGIYRSLRPRTAFPTDPSLSMISFLFRNARSYPEKPALFDADTQQTLTFRQFESTVSKFSHALLQLGIKKNDVVLIYAPNSIQFPLCFFGVIAAGAIATTVNPVYTVHELSKQIQDCNPKLIVTVRQLWKKVEGFHLPAVLLGSESSVNGIQSSSRIMSFVELVNSAGSASNFPDIPVSQADPAALLYSSGTTGTSKGVILSHGNFIAAALMVTADQDLKGEKHNVFLCVLPMFHVFGLAVIMYSQLQRGNAVVSVGKFDLEVLLRSVEKYRVTNLWIVPPIVLALAKQSVVKKYDLSSLRQIGSGAAPLGKELMEECAKKFPHTVVMQVVFDRLNFVRKVEQGYGMTETCGVVSLENPYGGPRHSGSAGMLAPGVESQVVSVETLKPLPPNQLGEVWVRGPNMMQGYFNNPQATKLTIDKQGWVHTGDLGYFDEEGQLFVVDRIKELIKYKGYQVAPAELEGLLVSHPEILDAVVIPFPDAEAGEVPIAYVVCSPNSSLTEEDVQKFIATQVAPYKRLRRVTFRNSVPKSASGKILRRELIAEVRSKL</sequence>
<dbReference type="InterPro" id="IPR020845">
    <property type="entry name" value="AMP-binding_CS"/>
</dbReference>
<feature type="domain" description="AMP-dependent synthetase/ligase" evidence="7">
    <location>
        <begin position="89"/>
        <end position="472"/>
    </location>
</feature>
<evidence type="ECO:0000256" key="1">
    <source>
        <dbReference type="ARBA" id="ARBA00004930"/>
    </source>
</evidence>
<protein>
    <recommendedName>
        <fullName evidence="11">4-coumarate--CoA ligase</fullName>
    </recommendedName>
</protein>
<organism evidence="9 10">
    <name type="scientific">Escallonia rubra</name>
    <dbReference type="NCBI Taxonomy" id="112253"/>
    <lineage>
        <taxon>Eukaryota</taxon>
        <taxon>Viridiplantae</taxon>
        <taxon>Streptophyta</taxon>
        <taxon>Embryophyta</taxon>
        <taxon>Tracheophyta</taxon>
        <taxon>Spermatophyta</taxon>
        <taxon>Magnoliopsida</taxon>
        <taxon>eudicotyledons</taxon>
        <taxon>Gunneridae</taxon>
        <taxon>Pentapetalae</taxon>
        <taxon>asterids</taxon>
        <taxon>campanulids</taxon>
        <taxon>Escalloniales</taxon>
        <taxon>Escalloniaceae</taxon>
        <taxon>Escallonia</taxon>
    </lineage>
</organism>
<evidence type="ECO:0000256" key="3">
    <source>
        <dbReference type="ARBA" id="ARBA00022598"/>
    </source>
</evidence>
<gene>
    <name evidence="9" type="ORF">RJ640_021897</name>
</gene>
<dbReference type="Gene3D" id="3.40.50.12780">
    <property type="entry name" value="N-terminal domain of ligase-like"/>
    <property type="match status" value="1"/>
</dbReference>
<dbReference type="Gene3D" id="3.30.300.30">
    <property type="match status" value="1"/>
</dbReference>
<dbReference type="FunFam" id="3.40.50.12780:FF:000003">
    <property type="entry name" value="Long-chain-fatty-acid--CoA ligase FadD"/>
    <property type="match status" value="1"/>
</dbReference>
<comment type="caution">
    <text evidence="9">The sequence shown here is derived from an EMBL/GenBank/DDBJ whole genome shotgun (WGS) entry which is preliminary data.</text>
</comment>
<keyword evidence="6" id="KW-0587">Phenylpropanoid metabolism</keyword>
<dbReference type="FunFam" id="3.30.300.30:FF:000007">
    <property type="entry name" value="4-coumarate--CoA ligase 2"/>
    <property type="match status" value="1"/>
</dbReference>
<dbReference type="Pfam" id="PF00501">
    <property type="entry name" value="AMP-binding"/>
    <property type="match status" value="1"/>
</dbReference>
<dbReference type="InterPro" id="IPR000873">
    <property type="entry name" value="AMP-dep_synth/lig_dom"/>
</dbReference>
<dbReference type="GO" id="GO:0005524">
    <property type="term" value="F:ATP binding"/>
    <property type="evidence" value="ECO:0007669"/>
    <property type="project" value="UniProtKB-KW"/>
</dbReference>
<feature type="domain" description="AMP-binding enzyme C-terminal" evidence="8">
    <location>
        <begin position="523"/>
        <end position="598"/>
    </location>
</feature>
<evidence type="ECO:0000256" key="2">
    <source>
        <dbReference type="ARBA" id="ARBA00006432"/>
    </source>
</evidence>
<evidence type="ECO:0000313" key="10">
    <source>
        <dbReference type="Proteomes" id="UP001187471"/>
    </source>
</evidence>
<name>A0AA88RKH8_9ASTE</name>
<evidence type="ECO:0000256" key="6">
    <source>
        <dbReference type="ARBA" id="ARBA00023051"/>
    </source>
</evidence>
<keyword evidence="5" id="KW-0067">ATP-binding</keyword>
<dbReference type="CDD" id="cd05904">
    <property type="entry name" value="4CL"/>
    <property type="match status" value="1"/>
</dbReference>
<dbReference type="Pfam" id="PF13193">
    <property type="entry name" value="AMP-binding_C"/>
    <property type="match status" value="1"/>
</dbReference>
<evidence type="ECO:0000313" key="9">
    <source>
        <dbReference type="EMBL" id="KAK2990922.1"/>
    </source>
</evidence>
<dbReference type="InterPro" id="IPR042099">
    <property type="entry name" value="ANL_N_sf"/>
</dbReference>
<comment type="similarity">
    <text evidence="2">Belongs to the ATP-dependent AMP-binding enzyme family.</text>
</comment>
<evidence type="ECO:0008006" key="11">
    <source>
        <dbReference type="Google" id="ProtNLM"/>
    </source>
</evidence>
<dbReference type="EMBL" id="JAVXUO010000596">
    <property type="protein sequence ID" value="KAK2990922.1"/>
    <property type="molecule type" value="Genomic_DNA"/>
</dbReference>
<evidence type="ECO:0000259" key="8">
    <source>
        <dbReference type="Pfam" id="PF13193"/>
    </source>
</evidence>
<proteinExistence type="inferred from homology"/>
<dbReference type="AlphaFoldDB" id="A0AA88RKH8"/>
<dbReference type="GO" id="GO:0009698">
    <property type="term" value="P:phenylpropanoid metabolic process"/>
    <property type="evidence" value="ECO:0007669"/>
    <property type="project" value="UniProtKB-KW"/>
</dbReference>